<keyword evidence="3" id="KW-1185">Reference proteome</keyword>
<name>A0A4R9GUB9_9LEPT</name>
<evidence type="ECO:0000313" key="3">
    <source>
        <dbReference type="Proteomes" id="UP000297855"/>
    </source>
</evidence>
<organism evidence="2 3">
    <name type="scientific">Leptospira fluminis</name>
    <dbReference type="NCBI Taxonomy" id="2484979"/>
    <lineage>
        <taxon>Bacteria</taxon>
        <taxon>Pseudomonadati</taxon>
        <taxon>Spirochaetota</taxon>
        <taxon>Spirochaetia</taxon>
        <taxon>Leptospirales</taxon>
        <taxon>Leptospiraceae</taxon>
        <taxon>Leptospira</taxon>
    </lineage>
</organism>
<dbReference type="OrthoDB" id="329870at2"/>
<gene>
    <name evidence="2" type="ORF">EHO61_01790</name>
</gene>
<comment type="caution">
    <text evidence="2">The sequence shown here is derived from an EMBL/GenBank/DDBJ whole genome shotgun (WGS) entry which is preliminary data.</text>
</comment>
<dbReference type="Proteomes" id="UP000297855">
    <property type="component" value="Unassembled WGS sequence"/>
</dbReference>
<dbReference type="AlphaFoldDB" id="A0A4R9GUB9"/>
<dbReference type="EMBL" id="RQEV01000002">
    <property type="protein sequence ID" value="TGK22031.1"/>
    <property type="molecule type" value="Genomic_DNA"/>
</dbReference>
<evidence type="ECO:0000256" key="1">
    <source>
        <dbReference type="SAM" id="MobiDB-lite"/>
    </source>
</evidence>
<sequence length="116" mass="12233">MSAGSPGIETHPIRGGSNPLQSLTRGGILFFETSSWTGDRSQADPISFGESCAYSLFGVFASGDASIDSSIRKGGISEIAFVEYDQIAVLGGLVYQSFCTIVWGKKNSVGTEGRGW</sequence>
<proteinExistence type="predicted"/>
<reference evidence="2" key="1">
    <citation type="journal article" date="2019" name="PLoS Negl. Trop. Dis.">
        <title>Revisiting the worldwide diversity of Leptospira species in the environment.</title>
        <authorList>
            <person name="Vincent A.T."/>
            <person name="Schiettekatte O."/>
            <person name="Bourhy P."/>
            <person name="Veyrier F.J."/>
            <person name="Picardeau M."/>
        </authorList>
    </citation>
    <scope>NUCLEOTIDE SEQUENCE [LARGE SCALE GENOMIC DNA]</scope>
    <source>
        <strain evidence="2">SCS5</strain>
    </source>
</reference>
<dbReference type="InterPro" id="IPR025113">
    <property type="entry name" value="TRL-like"/>
</dbReference>
<accession>A0A4R9GUB9</accession>
<evidence type="ECO:0000313" key="2">
    <source>
        <dbReference type="EMBL" id="TGK22031.1"/>
    </source>
</evidence>
<protein>
    <submittedName>
        <fullName evidence="2">TRL-like family protein</fullName>
    </submittedName>
</protein>
<dbReference type="Pfam" id="PF13146">
    <property type="entry name" value="TRL"/>
    <property type="match status" value="1"/>
</dbReference>
<feature type="region of interest" description="Disordered" evidence="1">
    <location>
        <begin position="1"/>
        <end position="22"/>
    </location>
</feature>